<name>A0A834NEY2_VESPE</name>
<organism evidence="2 3">
    <name type="scientific">Vespula pensylvanica</name>
    <name type="common">Western yellow jacket</name>
    <name type="synonym">Wasp</name>
    <dbReference type="NCBI Taxonomy" id="30213"/>
    <lineage>
        <taxon>Eukaryota</taxon>
        <taxon>Metazoa</taxon>
        <taxon>Ecdysozoa</taxon>
        <taxon>Arthropoda</taxon>
        <taxon>Hexapoda</taxon>
        <taxon>Insecta</taxon>
        <taxon>Pterygota</taxon>
        <taxon>Neoptera</taxon>
        <taxon>Endopterygota</taxon>
        <taxon>Hymenoptera</taxon>
        <taxon>Apocrita</taxon>
        <taxon>Aculeata</taxon>
        <taxon>Vespoidea</taxon>
        <taxon>Vespidae</taxon>
        <taxon>Vespinae</taxon>
        <taxon>Vespula</taxon>
    </lineage>
</organism>
<sequence>MTDTNKRSSSSVRKRLSKIRLGTTTSTASSSLPPRRNRASAEQTQTKSGLGGASSLTSSDVQTNGTDVETNARGESPEPPLCRASYSYEATTWDLSTAKPK</sequence>
<evidence type="ECO:0000313" key="3">
    <source>
        <dbReference type="Proteomes" id="UP000600918"/>
    </source>
</evidence>
<evidence type="ECO:0000313" key="2">
    <source>
        <dbReference type="EMBL" id="KAF7406832.1"/>
    </source>
</evidence>
<evidence type="ECO:0000256" key="1">
    <source>
        <dbReference type="SAM" id="MobiDB-lite"/>
    </source>
</evidence>
<comment type="caution">
    <text evidence="2">The sequence shown here is derived from an EMBL/GenBank/DDBJ whole genome shotgun (WGS) entry which is preliminary data.</text>
</comment>
<feature type="compositionally biased region" description="Polar residues" evidence="1">
    <location>
        <begin position="60"/>
        <end position="69"/>
    </location>
</feature>
<dbReference type="EMBL" id="JACSDY010000015">
    <property type="protein sequence ID" value="KAF7406832.1"/>
    <property type="molecule type" value="Genomic_DNA"/>
</dbReference>
<gene>
    <name evidence="2" type="ORF">H0235_014488</name>
</gene>
<protein>
    <submittedName>
        <fullName evidence="2">Uncharacterized protein</fullName>
    </submittedName>
</protein>
<dbReference type="Proteomes" id="UP000600918">
    <property type="component" value="Unassembled WGS sequence"/>
</dbReference>
<proteinExistence type="predicted"/>
<keyword evidence="3" id="KW-1185">Reference proteome</keyword>
<reference evidence="2" key="1">
    <citation type="journal article" date="2020" name="G3 (Bethesda)">
        <title>High-Quality Assemblies for Three Invasive Social Wasps from the &lt;i&gt;Vespula&lt;/i&gt; Genus.</title>
        <authorList>
            <person name="Harrop T.W.R."/>
            <person name="Guhlin J."/>
            <person name="McLaughlin G.M."/>
            <person name="Permina E."/>
            <person name="Stockwell P."/>
            <person name="Gilligan J."/>
            <person name="Le Lec M.F."/>
            <person name="Gruber M.A.M."/>
            <person name="Quinn O."/>
            <person name="Lovegrove M."/>
            <person name="Duncan E.J."/>
            <person name="Remnant E.J."/>
            <person name="Van Eeckhoven J."/>
            <person name="Graham B."/>
            <person name="Knapp R.A."/>
            <person name="Langford K.W."/>
            <person name="Kronenberg Z."/>
            <person name="Press M.O."/>
            <person name="Eacker S.M."/>
            <person name="Wilson-Rankin E.E."/>
            <person name="Purcell J."/>
            <person name="Lester P.J."/>
            <person name="Dearden P.K."/>
        </authorList>
    </citation>
    <scope>NUCLEOTIDE SEQUENCE</scope>
    <source>
        <strain evidence="2">Volc-1</strain>
    </source>
</reference>
<feature type="region of interest" description="Disordered" evidence="1">
    <location>
        <begin position="1"/>
        <end position="101"/>
    </location>
</feature>
<accession>A0A834NEY2</accession>
<dbReference type="AlphaFoldDB" id="A0A834NEY2"/>